<accession>A0AAD7NUU2</accession>
<gene>
    <name evidence="2" type="ORF">DFH07DRAFT_731917</name>
</gene>
<evidence type="ECO:0000256" key="1">
    <source>
        <dbReference type="SAM" id="Phobius"/>
    </source>
</evidence>
<evidence type="ECO:0000313" key="2">
    <source>
        <dbReference type="EMBL" id="KAJ7775991.1"/>
    </source>
</evidence>
<protein>
    <recommendedName>
        <fullName evidence="4">Glucose receptor Git3 N-terminal domain-containing protein</fullName>
    </recommendedName>
</protein>
<feature type="transmembrane region" description="Helical" evidence="1">
    <location>
        <begin position="73"/>
        <end position="95"/>
    </location>
</feature>
<sequence length="327" mass="36152">QLSLFTADLLQSLGGVLDVRWINDGIVHIGGLCTAQGALQNIGQAGIGMTTFIIALHTFDTIWRHGGVTSLKWAYILIGTVWTFLVLTVAVSTSAHTNPPFYAPTPYWCWINSSYGNYRTALENFWLWMGLAVSVPYIPLLSWDAGRVTPGDPKWWTFKLNSGHVRSGERRTKLIMHVPPHSNCPCVRDSPRCALTYCLPVLPTALARWFLVVHDDVKPFATAEAHFLVRSIFSLSGICDVVAFKFTRSGLLLCSPAEESTNSDNADDETSVKTETDDLSEFSSADINLDHTAVADRLSSRLIYENTGSLRTASHRLLSSRNSLGLY</sequence>
<organism evidence="2 3">
    <name type="scientific">Mycena maculata</name>
    <dbReference type="NCBI Taxonomy" id="230809"/>
    <lineage>
        <taxon>Eukaryota</taxon>
        <taxon>Fungi</taxon>
        <taxon>Dikarya</taxon>
        <taxon>Basidiomycota</taxon>
        <taxon>Agaricomycotina</taxon>
        <taxon>Agaricomycetes</taxon>
        <taxon>Agaricomycetidae</taxon>
        <taxon>Agaricales</taxon>
        <taxon>Marasmiineae</taxon>
        <taxon>Mycenaceae</taxon>
        <taxon>Mycena</taxon>
    </lineage>
</organism>
<comment type="caution">
    <text evidence="2">The sequence shown here is derived from an EMBL/GenBank/DDBJ whole genome shotgun (WGS) entry which is preliminary data.</text>
</comment>
<proteinExistence type="predicted"/>
<keyword evidence="1" id="KW-1133">Transmembrane helix</keyword>
<evidence type="ECO:0008006" key="4">
    <source>
        <dbReference type="Google" id="ProtNLM"/>
    </source>
</evidence>
<evidence type="ECO:0000313" key="3">
    <source>
        <dbReference type="Proteomes" id="UP001215280"/>
    </source>
</evidence>
<name>A0AAD7NUU2_9AGAR</name>
<dbReference type="Proteomes" id="UP001215280">
    <property type="component" value="Unassembled WGS sequence"/>
</dbReference>
<reference evidence="2" key="1">
    <citation type="submission" date="2023-03" db="EMBL/GenBank/DDBJ databases">
        <title>Massive genome expansion in bonnet fungi (Mycena s.s.) driven by repeated elements and novel gene families across ecological guilds.</title>
        <authorList>
            <consortium name="Lawrence Berkeley National Laboratory"/>
            <person name="Harder C.B."/>
            <person name="Miyauchi S."/>
            <person name="Viragh M."/>
            <person name="Kuo A."/>
            <person name="Thoen E."/>
            <person name="Andreopoulos B."/>
            <person name="Lu D."/>
            <person name="Skrede I."/>
            <person name="Drula E."/>
            <person name="Henrissat B."/>
            <person name="Morin E."/>
            <person name="Kohler A."/>
            <person name="Barry K."/>
            <person name="LaButti K."/>
            <person name="Morin E."/>
            <person name="Salamov A."/>
            <person name="Lipzen A."/>
            <person name="Mereny Z."/>
            <person name="Hegedus B."/>
            <person name="Baldrian P."/>
            <person name="Stursova M."/>
            <person name="Weitz H."/>
            <person name="Taylor A."/>
            <person name="Grigoriev I.V."/>
            <person name="Nagy L.G."/>
            <person name="Martin F."/>
            <person name="Kauserud H."/>
        </authorList>
    </citation>
    <scope>NUCLEOTIDE SEQUENCE</scope>
    <source>
        <strain evidence="2">CBHHK188m</strain>
    </source>
</reference>
<dbReference type="AlphaFoldDB" id="A0AAD7NUU2"/>
<keyword evidence="3" id="KW-1185">Reference proteome</keyword>
<dbReference type="EMBL" id="JARJLG010000013">
    <property type="protein sequence ID" value="KAJ7775991.1"/>
    <property type="molecule type" value="Genomic_DNA"/>
</dbReference>
<keyword evidence="1" id="KW-0812">Transmembrane</keyword>
<feature type="non-terminal residue" evidence="2">
    <location>
        <position position="1"/>
    </location>
</feature>
<keyword evidence="1" id="KW-0472">Membrane</keyword>